<keyword evidence="8 13" id="KW-1133">Transmembrane helix</keyword>
<evidence type="ECO:0000256" key="5">
    <source>
        <dbReference type="ARBA" id="ARBA00022547"/>
    </source>
</evidence>
<keyword evidence="11 13" id="KW-0472">Membrane</keyword>
<feature type="transmembrane region" description="Helical" evidence="13">
    <location>
        <begin position="12"/>
        <end position="31"/>
    </location>
</feature>
<dbReference type="AlphaFoldDB" id="A0A8T9EKL3"/>
<evidence type="ECO:0000256" key="11">
    <source>
        <dbReference type="ARBA" id="ARBA00023136"/>
    </source>
</evidence>
<geneLocation type="mitochondrion" evidence="14"/>
<accession>A0A8T9EKL3</accession>
<keyword evidence="9 12" id="KW-0406">Ion transport</keyword>
<keyword evidence="10 12" id="KW-0496">Mitochondrion</keyword>
<evidence type="ECO:0000256" key="10">
    <source>
        <dbReference type="ARBA" id="ARBA00023128"/>
    </source>
</evidence>
<evidence type="ECO:0000256" key="7">
    <source>
        <dbReference type="ARBA" id="ARBA00022781"/>
    </source>
</evidence>
<keyword evidence="6 12" id="KW-0812">Transmembrane</keyword>
<dbReference type="GO" id="GO:0031966">
    <property type="term" value="C:mitochondrial membrane"/>
    <property type="evidence" value="ECO:0007669"/>
    <property type="project" value="UniProtKB-SubCell"/>
</dbReference>
<dbReference type="Pfam" id="PF00895">
    <property type="entry name" value="ATP-synt_8"/>
    <property type="match status" value="1"/>
</dbReference>
<dbReference type="RefSeq" id="YP_010311856.1">
    <property type="nucleotide sequence ID" value="NC_061681.1"/>
</dbReference>
<dbReference type="InterPro" id="IPR001421">
    <property type="entry name" value="ATP8_metazoa"/>
</dbReference>
<dbReference type="GeneID" id="71443715"/>
<keyword evidence="7 12" id="KW-0375">Hydrogen ion transport</keyword>
<evidence type="ECO:0000313" key="14">
    <source>
        <dbReference type="EMBL" id="UNA71164.1"/>
    </source>
</evidence>
<evidence type="ECO:0000256" key="4">
    <source>
        <dbReference type="ARBA" id="ARBA00022448"/>
    </source>
</evidence>
<evidence type="ECO:0000256" key="1">
    <source>
        <dbReference type="ARBA" id="ARBA00004304"/>
    </source>
</evidence>
<evidence type="ECO:0000256" key="3">
    <source>
        <dbReference type="ARBA" id="ARBA00011291"/>
    </source>
</evidence>
<evidence type="ECO:0000256" key="13">
    <source>
        <dbReference type="SAM" id="Phobius"/>
    </source>
</evidence>
<evidence type="ECO:0000256" key="6">
    <source>
        <dbReference type="ARBA" id="ARBA00022692"/>
    </source>
</evidence>
<dbReference type="GO" id="GO:0015986">
    <property type="term" value="P:proton motive force-driven ATP synthesis"/>
    <property type="evidence" value="ECO:0007669"/>
    <property type="project" value="InterPro"/>
</dbReference>
<protein>
    <recommendedName>
        <fullName evidence="12">ATP synthase complex subunit 8</fullName>
    </recommendedName>
</protein>
<dbReference type="EMBL" id="OL702783">
    <property type="protein sequence ID" value="UNA71164.1"/>
    <property type="molecule type" value="Genomic_DNA"/>
</dbReference>
<evidence type="ECO:0000256" key="12">
    <source>
        <dbReference type="RuleBase" id="RU003661"/>
    </source>
</evidence>
<name>A0A8T9EKL3_9HEMI</name>
<comment type="similarity">
    <text evidence="2 12">Belongs to the ATPase protein 8 family.</text>
</comment>
<evidence type="ECO:0000256" key="2">
    <source>
        <dbReference type="ARBA" id="ARBA00008892"/>
    </source>
</evidence>
<gene>
    <name evidence="14" type="primary">ATP8</name>
</gene>
<organism evidence="14">
    <name type="scientific">Planusocoris schaeferi</name>
    <dbReference type="NCBI Taxonomy" id="2924051"/>
    <lineage>
        <taxon>Eukaryota</taxon>
        <taxon>Metazoa</taxon>
        <taxon>Ecdysozoa</taxon>
        <taxon>Arthropoda</taxon>
        <taxon>Hexapoda</taxon>
        <taxon>Insecta</taxon>
        <taxon>Pterygota</taxon>
        <taxon>Neoptera</taxon>
        <taxon>Paraneoptera</taxon>
        <taxon>Hemiptera</taxon>
        <taxon>Heteroptera</taxon>
        <taxon>Panheteroptera</taxon>
        <taxon>Pentatomomorpha</taxon>
        <taxon>Coreoidea</taxon>
        <taxon>Alydidae</taxon>
        <taxon>Planusocoris</taxon>
    </lineage>
</organism>
<dbReference type="GO" id="GO:0045259">
    <property type="term" value="C:proton-transporting ATP synthase complex"/>
    <property type="evidence" value="ECO:0007669"/>
    <property type="project" value="UniProtKB-KW"/>
</dbReference>
<comment type="subcellular location">
    <subcellularLocation>
        <location evidence="1 12">Mitochondrion membrane</location>
        <topology evidence="1 12">Single-pass membrane protein</topology>
    </subcellularLocation>
</comment>
<keyword evidence="5 12" id="KW-0138">CF(0)</keyword>
<proteinExistence type="inferred from homology"/>
<dbReference type="GO" id="GO:0015078">
    <property type="term" value="F:proton transmembrane transporter activity"/>
    <property type="evidence" value="ECO:0007669"/>
    <property type="project" value="InterPro"/>
</dbReference>
<dbReference type="CTD" id="4509"/>
<reference evidence="14" key="1">
    <citation type="journal article" date="2022" name="Zool. Scr.">
        <title>Species delimitation of rice seed bugs complex: Insights from mitochondrial genomes and ddRAD-seq data.</title>
        <authorList>
            <person name="Dong X."/>
            <person name="Yi W."/>
            <person name="Zheng C."/>
            <person name="Zhu X."/>
            <person name="Wang S."/>
            <person name="Xue H."/>
            <person name="Ye Z."/>
            <person name="Bu W."/>
        </authorList>
    </citation>
    <scope>NUCLEOTIDE SEQUENCE</scope>
</reference>
<keyword evidence="4 12" id="KW-0813">Transport</keyword>
<comment type="subunit">
    <text evidence="3">F-type ATPases have 2 components, CF(1) - the catalytic core - and CF(0) - the membrane proton channel.</text>
</comment>
<sequence length="52" mass="6640">MPQMAPLWWEVLFMLFMLSFFMMNIIMFFNLKMKNKNKLMKLIMVNQFKWKW</sequence>
<evidence type="ECO:0000256" key="9">
    <source>
        <dbReference type="ARBA" id="ARBA00023065"/>
    </source>
</evidence>
<evidence type="ECO:0000256" key="8">
    <source>
        <dbReference type="ARBA" id="ARBA00022989"/>
    </source>
</evidence>